<keyword evidence="3 8" id="KW-0547">Nucleotide-binding</keyword>
<dbReference type="PROSITE" id="PS50309">
    <property type="entry name" value="DC"/>
    <property type="match status" value="2"/>
</dbReference>
<evidence type="ECO:0000259" key="10">
    <source>
        <dbReference type="PROSITE" id="PS50011"/>
    </source>
</evidence>
<comment type="catalytic activity">
    <reaction evidence="6">
        <text>L-threonyl-[protein] + ATP = O-phospho-L-threonyl-[protein] + ADP + H(+)</text>
        <dbReference type="Rhea" id="RHEA:46608"/>
        <dbReference type="Rhea" id="RHEA-COMP:11060"/>
        <dbReference type="Rhea" id="RHEA-COMP:11605"/>
        <dbReference type="ChEBI" id="CHEBI:15378"/>
        <dbReference type="ChEBI" id="CHEBI:30013"/>
        <dbReference type="ChEBI" id="CHEBI:30616"/>
        <dbReference type="ChEBI" id="CHEBI:61977"/>
        <dbReference type="ChEBI" id="CHEBI:456216"/>
        <dbReference type="EC" id="2.7.11.1"/>
    </reaction>
</comment>
<feature type="domain" description="Doublecortin" evidence="11">
    <location>
        <begin position="195"/>
        <end position="277"/>
    </location>
</feature>
<feature type="compositionally biased region" description="Polar residues" evidence="9">
    <location>
        <begin position="14"/>
        <end position="62"/>
    </location>
</feature>
<dbReference type="Pfam" id="PF03607">
    <property type="entry name" value="DCX"/>
    <property type="match status" value="2"/>
</dbReference>
<evidence type="ECO:0000256" key="6">
    <source>
        <dbReference type="ARBA" id="ARBA00047899"/>
    </source>
</evidence>
<dbReference type="GO" id="GO:0005524">
    <property type="term" value="F:ATP binding"/>
    <property type="evidence" value="ECO:0007669"/>
    <property type="project" value="UniProtKB-UniRule"/>
</dbReference>
<evidence type="ECO:0000256" key="9">
    <source>
        <dbReference type="SAM" id="MobiDB-lite"/>
    </source>
</evidence>
<dbReference type="STRING" id="947166.A0A1D1VW47"/>
<feature type="region of interest" description="Disordered" evidence="9">
    <location>
        <begin position="14"/>
        <end position="66"/>
    </location>
</feature>
<dbReference type="SMART" id="SM00537">
    <property type="entry name" value="DCX"/>
    <property type="match status" value="2"/>
</dbReference>
<dbReference type="InterPro" id="IPR000719">
    <property type="entry name" value="Prot_kinase_dom"/>
</dbReference>
<dbReference type="GO" id="GO:0035556">
    <property type="term" value="P:intracellular signal transduction"/>
    <property type="evidence" value="ECO:0007669"/>
    <property type="project" value="InterPro"/>
</dbReference>
<dbReference type="InterPro" id="IPR011009">
    <property type="entry name" value="Kinase-like_dom_sf"/>
</dbReference>
<evidence type="ECO:0000256" key="4">
    <source>
        <dbReference type="ARBA" id="ARBA00022840"/>
    </source>
</evidence>
<dbReference type="InterPro" id="IPR036572">
    <property type="entry name" value="Doublecortin_dom_sf"/>
</dbReference>
<name>A0A1D1VW47_RAMVA</name>
<dbReference type="AlphaFoldDB" id="A0A1D1VW47"/>
<gene>
    <name evidence="12" type="primary">RvY_15778-1</name>
    <name evidence="12" type="synonym">RvY_15778.1</name>
    <name evidence="12" type="ORF">RvY_15778</name>
</gene>
<dbReference type="EC" id="2.7.11.1" evidence="2"/>
<dbReference type="SUPFAM" id="SSF56112">
    <property type="entry name" value="Protein kinase-like (PK-like)"/>
    <property type="match status" value="1"/>
</dbReference>
<dbReference type="PROSITE" id="PS50011">
    <property type="entry name" value="PROTEIN_KINASE_DOM"/>
    <property type="match status" value="1"/>
</dbReference>
<evidence type="ECO:0000256" key="5">
    <source>
        <dbReference type="ARBA" id="ARBA00031092"/>
    </source>
</evidence>
<reference evidence="12 13" key="1">
    <citation type="journal article" date="2016" name="Nat. Commun.">
        <title>Extremotolerant tardigrade genome and improved radiotolerance of human cultured cells by tardigrade-unique protein.</title>
        <authorList>
            <person name="Hashimoto T."/>
            <person name="Horikawa D.D."/>
            <person name="Saito Y."/>
            <person name="Kuwahara H."/>
            <person name="Kozuka-Hata H."/>
            <person name="Shin-I T."/>
            <person name="Minakuchi Y."/>
            <person name="Ohishi K."/>
            <person name="Motoyama A."/>
            <person name="Aizu T."/>
            <person name="Enomoto A."/>
            <person name="Kondo K."/>
            <person name="Tanaka S."/>
            <person name="Hara Y."/>
            <person name="Koshikawa S."/>
            <person name="Sagara H."/>
            <person name="Miura T."/>
            <person name="Yokobori S."/>
            <person name="Miyagawa K."/>
            <person name="Suzuki Y."/>
            <person name="Kubo T."/>
            <person name="Oyama M."/>
            <person name="Kohara Y."/>
            <person name="Fujiyama A."/>
            <person name="Arakawa K."/>
            <person name="Katayama T."/>
            <person name="Toyoda A."/>
            <person name="Kunieda T."/>
        </authorList>
    </citation>
    <scope>NUCLEOTIDE SEQUENCE [LARGE SCALE GENOMIC DNA]</scope>
    <source>
        <strain evidence="12 13">YOKOZUNA-1</strain>
    </source>
</reference>
<proteinExistence type="inferred from homology"/>
<dbReference type="Pfam" id="PF00069">
    <property type="entry name" value="Pkinase"/>
    <property type="match status" value="1"/>
</dbReference>
<sequence>MEALEVSIPAVLTSRASSRNATPPSIESTKTMPFKQSTRSLRIPTRTSSVTPRDRSLSTAQENTDRKSKRIRFFRNGDHFFGGLTVAIQPDQTRTLTALMKDLTRLLDDKIFMPHGVRFILNMEGTTVTSLDHLLDGKSYVCSSTETLKRLDYLPIKPSLQLPNEDILKRRSYAEPRSSRGPKATVSTLNLMTPKRVMMFLNGPKPRRLMRLLLDERTTQSFLHVLDEATNFFSPLPGPIRKVFDIELGECQTLADFFNGEVFVASVSGRVARSDLDLDLEEQKLLVRRKAHTRNGRSAYNGTYTNAMTARDFSASPRLPRRMTLPRQHEMITSCFNINHPPDIRDRYNVGRAIGNGNFASVHECIEWRTGRPVAIKIIERNKIRDKKSVGNEISILRGLKHPNIVNLLDEYTFAGRLYVVMELVKGGDLFSLLSENTKFAETEAAELIRSLCQALDYLHRSSVVHRDVKPENLLVTHSVSGTRSLKLADFGLAALMKKGEVLTQICGSPTYVAPEILLEAGYGAKVDIWATGVTLFILLCGYPPFQSDAEDQEVLFGQILSGQFEFRSPYWDPISEGAKDVIRQLINVDVDKRLSAQEALEDEWIKTNCKQKSVRESSTVGSCSNDSGIQIDLNSLRKVLKAPQALSVSSASSPSPVSPRQVKFAGGDTVLSPVTGSPRSMYSSVSVSDLPGEIATHFWDEV</sequence>
<keyword evidence="4 8" id="KW-0067">ATP-binding</keyword>
<keyword evidence="13" id="KW-1185">Reference proteome</keyword>
<evidence type="ECO:0000313" key="12">
    <source>
        <dbReference type="EMBL" id="GAV05685.1"/>
    </source>
</evidence>
<evidence type="ECO:0000256" key="3">
    <source>
        <dbReference type="ARBA" id="ARBA00022741"/>
    </source>
</evidence>
<comment type="catalytic activity">
    <reaction evidence="7">
        <text>L-seryl-[protein] + ATP = O-phospho-L-seryl-[protein] + ADP + H(+)</text>
        <dbReference type="Rhea" id="RHEA:17989"/>
        <dbReference type="Rhea" id="RHEA-COMP:9863"/>
        <dbReference type="Rhea" id="RHEA-COMP:11604"/>
        <dbReference type="ChEBI" id="CHEBI:15378"/>
        <dbReference type="ChEBI" id="CHEBI:29999"/>
        <dbReference type="ChEBI" id="CHEBI:30616"/>
        <dbReference type="ChEBI" id="CHEBI:83421"/>
        <dbReference type="ChEBI" id="CHEBI:456216"/>
        <dbReference type="EC" id="2.7.11.1"/>
    </reaction>
</comment>
<evidence type="ECO:0000256" key="2">
    <source>
        <dbReference type="ARBA" id="ARBA00012513"/>
    </source>
</evidence>
<comment type="caution">
    <text evidence="12">The sequence shown here is derived from an EMBL/GenBank/DDBJ whole genome shotgun (WGS) entry which is preliminary data.</text>
</comment>
<dbReference type="PROSITE" id="PS00107">
    <property type="entry name" value="PROTEIN_KINASE_ATP"/>
    <property type="match status" value="1"/>
</dbReference>
<evidence type="ECO:0000256" key="7">
    <source>
        <dbReference type="ARBA" id="ARBA00048679"/>
    </source>
</evidence>
<dbReference type="SUPFAM" id="SSF89837">
    <property type="entry name" value="Doublecortin (DC)"/>
    <property type="match status" value="2"/>
</dbReference>
<dbReference type="SMART" id="SM00220">
    <property type="entry name" value="S_TKc"/>
    <property type="match status" value="1"/>
</dbReference>
<dbReference type="EMBL" id="BDGG01000012">
    <property type="protein sequence ID" value="GAV05685.1"/>
    <property type="molecule type" value="Genomic_DNA"/>
</dbReference>
<evidence type="ECO:0000256" key="1">
    <source>
        <dbReference type="ARBA" id="ARBA00005354"/>
    </source>
</evidence>
<evidence type="ECO:0000259" key="11">
    <source>
        <dbReference type="PROSITE" id="PS50309"/>
    </source>
</evidence>
<accession>A0A1D1VW47</accession>
<dbReference type="PROSITE" id="PS00108">
    <property type="entry name" value="PROTEIN_KINASE_ST"/>
    <property type="match status" value="1"/>
</dbReference>
<feature type="domain" description="Doublecortin" evidence="11">
    <location>
        <begin position="69"/>
        <end position="154"/>
    </location>
</feature>
<evidence type="ECO:0000256" key="8">
    <source>
        <dbReference type="PROSITE-ProRule" id="PRU10141"/>
    </source>
</evidence>
<dbReference type="InterPro" id="IPR003533">
    <property type="entry name" value="Doublecortin_dom"/>
</dbReference>
<dbReference type="PANTHER" id="PTHR24347">
    <property type="entry name" value="SERINE/THREONINE-PROTEIN KINASE"/>
    <property type="match status" value="1"/>
</dbReference>
<dbReference type="GO" id="GO:0004674">
    <property type="term" value="F:protein serine/threonine kinase activity"/>
    <property type="evidence" value="ECO:0007669"/>
    <property type="project" value="UniProtKB-EC"/>
</dbReference>
<dbReference type="Gene3D" id="3.10.20.230">
    <property type="entry name" value="Doublecortin domain"/>
    <property type="match status" value="2"/>
</dbReference>
<dbReference type="OrthoDB" id="1738954at2759"/>
<feature type="binding site" evidence="8">
    <location>
        <position position="377"/>
    </location>
    <ligand>
        <name>ATP</name>
        <dbReference type="ChEBI" id="CHEBI:30616"/>
    </ligand>
</feature>
<organism evidence="12 13">
    <name type="scientific">Ramazzottius varieornatus</name>
    <name type="common">Water bear</name>
    <name type="synonym">Tardigrade</name>
    <dbReference type="NCBI Taxonomy" id="947166"/>
    <lineage>
        <taxon>Eukaryota</taxon>
        <taxon>Metazoa</taxon>
        <taxon>Ecdysozoa</taxon>
        <taxon>Tardigrada</taxon>
        <taxon>Eutardigrada</taxon>
        <taxon>Parachela</taxon>
        <taxon>Hypsibioidea</taxon>
        <taxon>Ramazzottiidae</taxon>
        <taxon>Ramazzottius</taxon>
    </lineage>
</organism>
<dbReference type="FunFam" id="1.10.510.10:FF:000571">
    <property type="entry name" value="Maternal embryonic leucine zipper kinase"/>
    <property type="match status" value="1"/>
</dbReference>
<dbReference type="Gene3D" id="1.10.510.10">
    <property type="entry name" value="Transferase(Phosphotransferase) domain 1"/>
    <property type="match status" value="1"/>
</dbReference>
<dbReference type="Proteomes" id="UP000186922">
    <property type="component" value="Unassembled WGS sequence"/>
</dbReference>
<protein>
    <recommendedName>
        <fullName evidence="2">non-specific serine/threonine protein kinase</fullName>
        <ecNumber evidence="2">2.7.11.1</ecNumber>
    </recommendedName>
    <alternativeName>
        <fullName evidence="5">Doublecortin-like and CAM kinase-like protein</fullName>
    </alternativeName>
</protein>
<dbReference type="InterPro" id="IPR017441">
    <property type="entry name" value="Protein_kinase_ATP_BS"/>
</dbReference>
<comment type="similarity">
    <text evidence="1">Belongs to the protein kinase superfamily. CAMK Ser/Thr protein kinase family. CaMK subfamily.</text>
</comment>
<dbReference type="InterPro" id="IPR008271">
    <property type="entry name" value="Ser/Thr_kinase_AS"/>
</dbReference>
<evidence type="ECO:0000313" key="13">
    <source>
        <dbReference type="Proteomes" id="UP000186922"/>
    </source>
</evidence>
<feature type="domain" description="Protein kinase" evidence="10">
    <location>
        <begin position="348"/>
        <end position="606"/>
    </location>
</feature>